<proteinExistence type="inferred from homology"/>
<comment type="caution">
    <text evidence="10">The sequence shown here is derived from an EMBL/GenBank/DDBJ whole genome shotgun (WGS) entry which is preliminary data.</text>
</comment>
<feature type="binding site" evidence="7 8">
    <location>
        <position position="95"/>
    </location>
    <ligand>
        <name>S-adenosyl-L-methionine</name>
        <dbReference type="ChEBI" id="CHEBI:59789"/>
    </ligand>
</feature>
<dbReference type="Gene3D" id="3.40.50.150">
    <property type="entry name" value="Vaccinia Virus protein VP39"/>
    <property type="match status" value="1"/>
</dbReference>
<feature type="domain" description="Ribosomal RNA adenine methylase transferase N-terminal" evidence="9">
    <location>
        <begin position="31"/>
        <end position="206"/>
    </location>
</feature>
<evidence type="ECO:0000313" key="11">
    <source>
        <dbReference type="Proteomes" id="UP000242660"/>
    </source>
</evidence>
<dbReference type="InterPro" id="IPR023165">
    <property type="entry name" value="rRNA_Ade_diMease-like_C"/>
</dbReference>
<keyword evidence="3 7" id="KW-0489">Methyltransferase</keyword>
<dbReference type="InterPro" id="IPR011530">
    <property type="entry name" value="rRNA_adenine_dimethylase"/>
</dbReference>
<comment type="subcellular location">
    <subcellularLocation>
        <location evidence="7">Cytoplasm</location>
    </subcellularLocation>
</comment>
<dbReference type="EMBL" id="MUHY01000002">
    <property type="protein sequence ID" value="PSB91714.1"/>
    <property type="molecule type" value="Genomic_DNA"/>
</dbReference>
<accession>A0ABX5FD66</accession>
<dbReference type="InterPro" id="IPR020596">
    <property type="entry name" value="rRNA_Ade_Mease_Trfase_CS"/>
</dbReference>
<dbReference type="PANTHER" id="PTHR11727">
    <property type="entry name" value="DIMETHYLADENOSINE TRANSFERASE"/>
    <property type="match status" value="1"/>
</dbReference>
<dbReference type="NCBIfam" id="TIGR00755">
    <property type="entry name" value="ksgA"/>
    <property type="match status" value="1"/>
</dbReference>
<evidence type="ECO:0000256" key="2">
    <source>
        <dbReference type="ARBA" id="ARBA00022552"/>
    </source>
</evidence>
<feature type="binding site" evidence="7 8">
    <location>
        <position position="26"/>
    </location>
    <ligand>
        <name>S-adenosyl-L-methionine</name>
        <dbReference type="ChEBI" id="CHEBI:59789"/>
    </ligand>
</feature>
<dbReference type="PROSITE" id="PS51689">
    <property type="entry name" value="SAM_RNA_A_N6_MT"/>
    <property type="match status" value="1"/>
</dbReference>
<dbReference type="SMART" id="SM00650">
    <property type="entry name" value="rADc"/>
    <property type="match status" value="1"/>
</dbReference>
<feature type="binding site" evidence="7 8">
    <location>
        <position position="121"/>
    </location>
    <ligand>
        <name>S-adenosyl-L-methionine</name>
        <dbReference type="ChEBI" id="CHEBI:59789"/>
    </ligand>
</feature>
<dbReference type="RefSeq" id="WP_181276552.1">
    <property type="nucleotide sequence ID" value="NZ_MUHY01000002.1"/>
</dbReference>
<organism evidence="10 11">
    <name type="scientific">Candidatus Pandoraea novymonadis</name>
    <dbReference type="NCBI Taxonomy" id="1808959"/>
    <lineage>
        <taxon>Bacteria</taxon>
        <taxon>Pseudomonadati</taxon>
        <taxon>Pseudomonadota</taxon>
        <taxon>Betaproteobacteria</taxon>
        <taxon>Burkholderiales</taxon>
        <taxon>Burkholderiaceae</taxon>
        <taxon>Pandoraea</taxon>
    </lineage>
</organism>
<evidence type="ECO:0000256" key="8">
    <source>
        <dbReference type="PROSITE-ProRule" id="PRU01026"/>
    </source>
</evidence>
<dbReference type="InterPro" id="IPR001737">
    <property type="entry name" value="KsgA/Erm"/>
</dbReference>
<dbReference type="Gene3D" id="1.10.8.100">
    <property type="entry name" value="Ribosomal RNA adenine dimethylase-like, domain 2"/>
    <property type="match status" value="1"/>
</dbReference>
<keyword evidence="4 7" id="KW-0808">Transferase</keyword>
<gene>
    <name evidence="7 10" type="primary">rsmA</name>
    <name evidence="7" type="synonym">ksgA</name>
    <name evidence="10" type="ORF">BZL35_00756</name>
</gene>
<dbReference type="PROSITE" id="PS01131">
    <property type="entry name" value="RRNA_A_DIMETH"/>
    <property type="match status" value="1"/>
</dbReference>
<dbReference type="EC" id="2.1.1.182" evidence="7"/>
<evidence type="ECO:0000256" key="4">
    <source>
        <dbReference type="ARBA" id="ARBA00022679"/>
    </source>
</evidence>
<comment type="catalytic activity">
    <reaction evidence="7">
        <text>adenosine(1518)/adenosine(1519) in 16S rRNA + 4 S-adenosyl-L-methionine = N(6)-dimethyladenosine(1518)/N(6)-dimethyladenosine(1519) in 16S rRNA + 4 S-adenosyl-L-homocysteine + 4 H(+)</text>
        <dbReference type="Rhea" id="RHEA:19609"/>
        <dbReference type="Rhea" id="RHEA-COMP:10232"/>
        <dbReference type="Rhea" id="RHEA-COMP:10233"/>
        <dbReference type="ChEBI" id="CHEBI:15378"/>
        <dbReference type="ChEBI" id="CHEBI:57856"/>
        <dbReference type="ChEBI" id="CHEBI:59789"/>
        <dbReference type="ChEBI" id="CHEBI:74411"/>
        <dbReference type="ChEBI" id="CHEBI:74493"/>
        <dbReference type="EC" id="2.1.1.182"/>
    </reaction>
</comment>
<dbReference type="InterPro" id="IPR020598">
    <property type="entry name" value="rRNA_Ade_methylase_Trfase_N"/>
</dbReference>
<evidence type="ECO:0000256" key="7">
    <source>
        <dbReference type="HAMAP-Rule" id="MF_00607"/>
    </source>
</evidence>
<evidence type="ECO:0000259" key="9">
    <source>
        <dbReference type="SMART" id="SM00650"/>
    </source>
</evidence>
<evidence type="ECO:0000256" key="1">
    <source>
        <dbReference type="ARBA" id="ARBA00022490"/>
    </source>
</evidence>
<dbReference type="SUPFAM" id="SSF53335">
    <property type="entry name" value="S-adenosyl-L-methionine-dependent methyltransferases"/>
    <property type="match status" value="1"/>
</dbReference>
<dbReference type="InterPro" id="IPR029063">
    <property type="entry name" value="SAM-dependent_MTases_sf"/>
</dbReference>
<keyword evidence="5 7" id="KW-0949">S-adenosyl-L-methionine</keyword>
<comment type="function">
    <text evidence="7">Specifically dimethylates two adjacent adenosines (A1518 and A1519) in the loop of a conserved hairpin near the 3'-end of 16S rRNA in the 30S particle. May play a critical role in biogenesis of 30S subunits.</text>
</comment>
<evidence type="ECO:0000256" key="6">
    <source>
        <dbReference type="ARBA" id="ARBA00022884"/>
    </source>
</evidence>
<name>A0ABX5FD66_9BURK</name>
<evidence type="ECO:0000256" key="3">
    <source>
        <dbReference type="ARBA" id="ARBA00022603"/>
    </source>
</evidence>
<sequence length="281" mass="32063">MKISTGKRMGIHQGHIAHKRFGQNFLVDTNIISGIIHLIAPQKKDLVVEIGPGLGALTAPLTDWLSHLHVVEIDRDLVVRLKKRFLTRVTVHAGDALDFNFQDLLPEDRNQAETLLRIVGNLPYNISTPLLFHLMRFALIVRDQHFMLQNEVVERIAAVPGSSNYSRLSVMLQYRYWINKVMDVPPEAFKPIPKVNSAIVRMIPRAVTELPKVDLPTFERLVAQAFSQRRKMLRNTLITYRDQFDFDVLGFDLTRRAEDVSVEEYVMLAQAVSAVKSTTNL</sequence>
<dbReference type="Pfam" id="PF00398">
    <property type="entry name" value="RrnaAD"/>
    <property type="match status" value="1"/>
</dbReference>
<evidence type="ECO:0000313" key="10">
    <source>
        <dbReference type="EMBL" id="PSB91714.1"/>
    </source>
</evidence>
<keyword evidence="1 7" id="KW-0963">Cytoplasm</keyword>
<reference evidence="10 11" key="1">
    <citation type="journal article" date="2017" name="Front. Microbiol.">
        <title>Genome of Ca. Pandoraea novymonadis, an Endosymbiotic Bacterium of the Trypanosomatid Novymonas esmeraldas.</title>
        <authorList>
            <person name="Kostygov A.Y."/>
            <person name="Butenko A."/>
            <person name="Nenarokova A."/>
            <person name="Tashyreva D."/>
            <person name="Flegontov P."/>
            <person name="Lukes J."/>
            <person name="Yurchenko V."/>
        </authorList>
    </citation>
    <scope>NUCLEOTIDE SEQUENCE [LARGE SCALE GENOMIC DNA]</scope>
    <source>
        <strain evidence="10 11">E262</strain>
    </source>
</reference>
<protein>
    <recommendedName>
        <fullName evidence="7">Ribosomal RNA small subunit methyltransferase A</fullName>
        <ecNumber evidence="7">2.1.1.182</ecNumber>
    </recommendedName>
    <alternativeName>
        <fullName evidence="7">16S rRNA (adenine(1518)-N(6)/adenine(1519)-N(6))-dimethyltransferase</fullName>
    </alternativeName>
    <alternativeName>
        <fullName evidence="7">16S rRNA dimethyladenosine transferase</fullName>
    </alternativeName>
    <alternativeName>
        <fullName evidence="7">16S rRNA dimethylase</fullName>
    </alternativeName>
    <alternativeName>
        <fullName evidence="7">S-adenosylmethionine-6-N', N'-adenosyl(rRNA) dimethyltransferase</fullName>
    </alternativeName>
</protein>
<feature type="binding site" evidence="7 8">
    <location>
        <position position="72"/>
    </location>
    <ligand>
        <name>S-adenosyl-L-methionine</name>
        <dbReference type="ChEBI" id="CHEBI:59789"/>
    </ligand>
</feature>
<feature type="binding site" evidence="7 8">
    <location>
        <position position="24"/>
    </location>
    <ligand>
        <name>S-adenosyl-L-methionine</name>
        <dbReference type="ChEBI" id="CHEBI:59789"/>
    </ligand>
</feature>
<feature type="binding site" evidence="7 8">
    <location>
        <position position="51"/>
    </location>
    <ligand>
        <name>S-adenosyl-L-methionine</name>
        <dbReference type="ChEBI" id="CHEBI:59789"/>
    </ligand>
</feature>
<dbReference type="Proteomes" id="UP000242660">
    <property type="component" value="Unassembled WGS sequence"/>
</dbReference>
<keyword evidence="11" id="KW-1185">Reference proteome</keyword>
<dbReference type="GO" id="GO:0032259">
    <property type="term" value="P:methylation"/>
    <property type="evidence" value="ECO:0007669"/>
    <property type="project" value="UniProtKB-KW"/>
</dbReference>
<dbReference type="GO" id="GO:0008168">
    <property type="term" value="F:methyltransferase activity"/>
    <property type="evidence" value="ECO:0007669"/>
    <property type="project" value="UniProtKB-KW"/>
</dbReference>
<comment type="similarity">
    <text evidence="7">Belongs to the class I-like SAM-binding methyltransferase superfamily. rRNA adenine N(6)-methyltransferase family. RsmA subfamily.</text>
</comment>
<keyword evidence="2 7" id="KW-0698">rRNA processing</keyword>
<dbReference type="HAMAP" id="MF_00607">
    <property type="entry name" value="16SrRNA_methyltr_A"/>
    <property type="match status" value="1"/>
</dbReference>
<dbReference type="PANTHER" id="PTHR11727:SF7">
    <property type="entry name" value="DIMETHYLADENOSINE TRANSFERASE-RELATED"/>
    <property type="match status" value="1"/>
</dbReference>
<keyword evidence="6 7" id="KW-0694">RNA-binding</keyword>
<evidence type="ECO:0000256" key="5">
    <source>
        <dbReference type="ARBA" id="ARBA00022691"/>
    </source>
</evidence>